<comment type="caution">
    <text evidence="1">The sequence shown here is derived from an EMBL/GenBank/DDBJ whole genome shotgun (WGS) entry which is preliminary data.</text>
</comment>
<keyword evidence="2" id="KW-1185">Reference proteome</keyword>
<sequence>MEDLDLDDVPLPEMILTPVKYRPSQVAQFISLMQNKNYMLAMAAKETGISYDTAYKFNKQWKENEGTVLPSYKLASENYVETHPTCIVKDIMEQLSAKFGDLSVNDSIVYRHITKKLEFILIPTRLRIVTRNSEDKKEQRRQFVDYLCDNNMDFKRKCVFIDESGFKNNMV</sequence>
<dbReference type="Proteomes" id="UP000613177">
    <property type="component" value="Unassembled WGS sequence"/>
</dbReference>
<organism evidence="1 2">
    <name type="scientific">Thamnidium elegans</name>
    <dbReference type="NCBI Taxonomy" id="101142"/>
    <lineage>
        <taxon>Eukaryota</taxon>
        <taxon>Fungi</taxon>
        <taxon>Fungi incertae sedis</taxon>
        <taxon>Mucoromycota</taxon>
        <taxon>Mucoromycotina</taxon>
        <taxon>Mucoromycetes</taxon>
        <taxon>Mucorales</taxon>
        <taxon>Mucorineae</taxon>
        <taxon>Mucoraceae</taxon>
        <taxon>Thamnidium</taxon>
    </lineage>
</organism>
<evidence type="ECO:0000313" key="1">
    <source>
        <dbReference type="EMBL" id="KAG2231667.1"/>
    </source>
</evidence>
<protein>
    <recommendedName>
        <fullName evidence="3">Transposase</fullName>
    </recommendedName>
</protein>
<dbReference type="EMBL" id="JAEPRE010000140">
    <property type="protein sequence ID" value="KAG2231667.1"/>
    <property type="molecule type" value="Genomic_DNA"/>
</dbReference>
<accession>A0A8H7VUA3</accession>
<evidence type="ECO:0000313" key="2">
    <source>
        <dbReference type="Proteomes" id="UP000613177"/>
    </source>
</evidence>
<name>A0A8H7VUA3_9FUNG</name>
<proteinExistence type="predicted"/>
<gene>
    <name evidence="1" type="ORF">INT48_005150</name>
</gene>
<evidence type="ECO:0008006" key="3">
    <source>
        <dbReference type="Google" id="ProtNLM"/>
    </source>
</evidence>
<reference evidence="1" key="1">
    <citation type="submission" date="2021-01" db="EMBL/GenBank/DDBJ databases">
        <title>Metabolic potential, ecology and presence of endohyphal bacteria is reflected in genomic diversity of Mucoromycotina.</title>
        <authorList>
            <person name="Muszewska A."/>
            <person name="Okrasinska A."/>
            <person name="Steczkiewicz K."/>
            <person name="Drgas O."/>
            <person name="Orlowska M."/>
            <person name="Perlinska-Lenart U."/>
            <person name="Aleksandrzak-Piekarczyk T."/>
            <person name="Szatraj K."/>
            <person name="Zielenkiewicz U."/>
            <person name="Pilsyk S."/>
            <person name="Malc E."/>
            <person name="Mieczkowski P."/>
            <person name="Kruszewska J.S."/>
            <person name="Biernat P."/>
            <person name="Pawlowska J."/>
        </authorList>
    </citation>
    <scope>NUCLEOTIDE SEQUENCE</scope>
    <source>
        <strain evidence="1">WA0000018081</strain>
    </source>
</reference>
<dbReference type="AlphaFoldDB" id="A0A8H7VUA3"/>